<name>A0ABS2BL32_9NEIS</name>
<protein>
    <submittedName>
        <fullName evidence="1">Uncharacterized protein</fullName>
    </submittedName>
</protein>
<organism evidence="1 2">
    <name type="scientific">Jeongeupia naejangsanensis</name>
    <dbReference type="NCBI Taxonomy" id="613195"/>
    <lineage>
        <taxon>Bacteria</taxon>
        <taxon>Pseudomonadati</taxon>
        <taxon>Pseudomonadota</taxon>
        <taxon>Betaproteobacteria</taxon>
        <taxon>Neisseriales</taxon>
        <taxon>Chitinibacteraceae</taxon>
        <taxon>Jeongeupia</taxon>
    </lineage>
</organism>
<evidence type="ECO:0000313" key="1">
    <source>
        <dbReference type="EMBL" id="MBM3116325.1"/>
    </source>
</evidence>
<reference evidence="1 2" key="1">
    <citation type="submission" date="2021-01" db="EMBL/GenBank/DDBJ databases">
        <title>Draft Genome Sequence and Polyhydroxyalkanoate Biosynthetic Potential of Jeongeupia naejangsanensis Type Strain DSM 24253.</title>
        <authorList>
            <person name="Turrini P."/>
            <person name="Artuso I."/>
            <person name="Lugli G.A."/>
            <person name="Frangipani E."/>
            <person name="Ventura M."/>
            <person name="Visca P."/>
        </authorList>
    </citation>
    <scope>NUCLEOTIDE SEQUENCE [LARGE SCALE GENOMIC DNA]</scope>
    <source>
        <strain evidence="1 2">DSM 24253</strain>
    </source>
</reference>
<dbReference type="RefSeq" id="WP_203538563.1">
    <property type="nucleotide sequence ID" value="NZ_JAESND010000004.1"/>
</dbReference>
<accession>A0ABS2BL32</accession>
<evidence type="ECO:0000313" key="2">
    <source>
        <dbReference type="Proteomes" id="UP000809431"/>
    </source>
</evidence>
<keyword evidence="2" id="KW-1185">Reference proteome</keyword>
<gene>
    <name evidence="1" type="ORF">JMJ54_10825</name>
</gene>
<dbReference type="Proteomes" id="UP000809431">
    <property type="component" value="Unassembled WGS sequence"/>
</dbReference>
<comment type="caution">
    <text evidence="1">The sequence shown here is derived from an EMBL/GenBank/DDBJ whole genome shotgun (WGS) entry which is preliminary data.</text>
</comment>
<dbReference type="EMBL" id="JAESND010000004">
    <property type="protein sequence ID" value="MBM3116325.1"/>
    <property type="molecule type" value="Genomic_DNA"/>
</dbReference>
<sequence length="59" mass="6316">MSQISIDGQYANIGMPDFQGVAFKTCGVAKNADWTLPVVDESFVVGSRFGADLFSIRSA</sequence>
<proteinExistence type="predicted"/>